<keyword evidence="6 8" id="KW-1133">Transmembrane helix</keyword>
<evidence type="ECO:0000256" key="8">
    <source>
        <dbReference type="RuleBase" id="RU362010"/>
    </source>
</evidence>
<dbReference type="InterPro" id="IPR002523">
    <property type="entry name" value="MgTranspt_CorA/ZnTranspt_ZntB"/>
</dbReference>
<dbReference type="Proteomes" id="UP001219956">
    <property type="component" value="Unassembled WGS sequence"/>
</dbReference>
<sequence length="354" mass="40286">MRHPEQKQRHSTLGDAPGTLAAAAEGAVASSISLVEYTADDYLETRFATVEAGLAHRAQLPNLWLNVYGLTDPAVLQAIGQRFGLHPLVLEDIANTRQRPKVDDYGSYLFIATRVYRYQQEGQRLVHDQVYLVIGSGFVLTFQTQPLGVFTSLRERLQAGRGLVRQLGADYLGYSLLDAIIDDYFGVLDQFNARVEDLDRQVLGGHDRFILARIQRQKQDAMRLRRALVPLREVLNTLVRGDYAFFQRDTMVYLRDAFDHTLHLIESLEAAREAIGGMLDLYMSAQSNRLNVQMRVLTVITIIFMPLTLIAGIYGMNFDNMPELHWHFGYYYTIGLMAAIALGLGIVFWRRRWL</sequence>
<dbReference type="InterPro" id="IPR045863">
    <property type="entry name" value="CorA_TM1_TM2"/>
</dbReference>
<comment type="function">
    <text evidence="8">Mediates influx of magnesium ions.</text>
</comment>
<comment type="caution">
    <text evidence="9">The sequence shown here is derived from an EMBL/GenBank/DDBJ whole genome shotgun (WGS) entry which is preliminary data.</text>
</comment>
<protein>
    <recommendedName>
        <fullName evidence="8">Magnesium transport protein CorA</fullName>
    </recommendedName>
</protein>
<accession>A0ABT5IWD5</accession>
<reference evidence="9 10" key="1">
    <citation type="submission" date="2023-01" db="EMBL/GenBank/DDBJ databases">
        <title>Novel species of the genus Vogesella isolated from rivers.</title>
        <authorList>
            <person name="Lu H."/>
        </authorList>
    </citation>
    <scope>NUCLEOTIDE SEQUENCE [LARGE SCALE GENOMIC DNA]</scope>
    <source>
        <strain evidence="9 10">DC21W</strain>
    </source>
</reference>
<proteinExistence type="inferred from homology"/>
<keyword evidence="4 8" id="KW-1003">Cell membrane</keyword>
<dbReference type="PANTHER" id="PTHR46494">
    <property type="entry name" value="CORA FAMILY METAL ION TRANSPORTER (EUROFUNG)"/>
    <property type="match status" value="1"/>
</dbReference>
<feature type="transmembrane region" description="Helical" evidence="8">
    <location>
        <begin position="296"/>
        <end position="316"/>
    </location>
</feature>
<keyword evidence="8" id="KW-0460">Magnesium</keyword>
<organism evidence="9 10">
    <name type="scientific">Vogesella aquatica</name>
    <dbReference type="NCBI Taxonomy" id="2984206"/>
    <lineage>
        <taxon>Bacteria</taxon>
        <taxon>Pseudomonadati</taxon>
        <taxon>Pseudomonadota</taxon>
        <taxon>Betaproteobacteria</taxon>
        <taxon>Neisseriales</taxon>
        <taxon>Chromobacteriaceae</taxon>
        <taxon>Vogesella</taxon>
    </lineage>
</organism>
<evidence type="ECO:0000256" key="7">
    <source>
        <dbReference type="ARBA" id="ARBA00023136"/>
    </source>
</evidence>
<evidence type="ECO:0000313" key="9">
    <source>
        <dbReference type="EMBL" id="MDC7716493.1"/>
    </source>
</evidence>
<dbReference type="SUPFAM" id="SSF143865">
    <property type="entry name" value="CorA soluble domain-like"/>
    <property type="match status" value="1"/>
</dbReference>
<dbReference type="InterPro" id="IPR004488">
    <property type="entry name" value="Mg/Co-transport_prot_CorA"/>
</dbReference>
<evidence type="ECO:0000313" key="10">
    <source>
        <dbReference type="Proteomes" id="UP001219956"/>
    </source>
</evidence>
<feature type="transmembrane region" description="Helical" evidence="8">
    <location>
        <begin position="328"/>
        <end position="349"/>
    </location>
</feature>
<evidence type="ECO:0000256" key="2">
    <source>
        <dbReference type="ARBA" id="ARBA00009765"/>
    </source>
</evidence>
<dbReference type="Pfam" id="PF01544">
    <property type="entry name" value="CorA"/>
    <property type="match status" value="1"/>
</dbReference>
<keyword evidence="7 8" id="KW-0472">Membrane</keyword>
<comment type="similarity">
    <text evidence="2 8">Belongs to the CorA metal ion transporter (MIT) (TC 1.A.35) family.</text>
</comment>
<name>A0ABT5IWD5_9NEIS</name>
<keyword evidence="8" id="KW-0406">Ion transport</keyword>
<dbReference type="Gene3D" id="3.30.460.20">
    <property type="entry name" value="CorA soluble domain-like"/>
    <property type="match status" value="1"/>
</dbReference>
<keyword evidence="3 8" id="KW-0813">Transport</keyword>
<dbReference type="NCBIfam" id="TIGR00383">
    <property type="entry name" value="corA"/>
    <property type="match status" value="1"/>
</dbReference>
<dbReference type="CDD" id="cd12828">
    <property type="entry name" value="TmCorA-like_1"/>
    <property type="match status" value="1"/>
</dbReference>
<dbReference type="RefSeq" id="WP_272750902.1">
    <property type="nucleotide sequence ID" value="NZ_JAQQLF010000005.1"/>
</dbReference>
<evidence type="ECO:0000256" key="5">
    <source>
        <dbReference type="ARBA" id="ARBA00022692"/>
    </source>
</evidence>
<evidence type="ECO:0000256" key="4">
    <source>
        <dbReference type="ARBA" id="ARBA00022475"/>
    </source>
</evidence>
<dbReference type="InterPro" id="IPR045861">
    <property type="entry name" value="CorA_cytoplasmic_dom"/>
</dbReference>
<keyword evidence="10" id="KW-1185">Reference proteome</keyword>
<gene>
    <name evidence="8 9" type="primary">corA</name>
    <name evidence="9" type="ORF">PQU95_04585</name>
</gene>
<dbReference type="SUPFAM" id="SSF144083">
    <property type="entry name" value="Magnesium transport protein CorA, transmembrane region"/>
    <property type="match status" value="1"/>
</dbReference>
<keyword evidence="5 8" id="KW-0812">Transmembrane</keyword>
<evidence type="ECO:0000256" key="6">
    <source>
        <dbReference type="ARBA" id="ARBA00022989"/>
    </source>
</evidence>
<evidence type="ECO:0000256" key="3">
    <source>
        <dbReference type="ARBA" id="ARBA00022448"/>
    </source>
</evidence>
<evidence type="ECO:0000256" key="1">
    <source>
        <dbReference type="ARBA" id="ARBA00004651"/>
    </source>
</evidence>
<dbReference type="PANTHER" id="PTHR46494:SF1">
    <property type="entry name" value="CORA FAMILY METAL ION TRANSPORTER (EUROFUNG)"/>
    <property type="match status" value="1"/>
</dbReference>
<dbReference type="EMBL" id="JAQQLF010000005">
    <property type="protein sequence ID" value="MDC7716493.1"/>
    <property type="molecule type" value="Genomic_DNA"/>
</dbReference>
<comment type="subcellular location">
    <subcellularLocation>
        <location evidence="1">Cell membrane</location>
        <topology evidence="1">Multi-pass membrane protein</topology>
    </subcellularLocation>
    <subcellularLocation>
        <location evidence="8">Membrane</location>
        <topology evidence="8">Multi-pass membrane protein</topology>
    </subcellularLocation>
</comment>
<dbReference type="Gene3D" id="1.20.58.340">
    <property type="entry name" value="Magnesium transport protein CorA, transmembrane region"/>
    <property type="match status" value="2"/>
</dbReference>